<evidence type="ECO:0000256" key="3">
    <source>
        <dbReference type="ARBA" id="ARBA00022723"/>
    </source>
</evidence>
<evidence type="ECO:0000313" key="12">
    <source>
        <dbReference type="Proteomes" id="UP001501231"/>
    </source>
</evidence>
<keyword evidence="2" id="KW-0645">Protease</keyword>
<evidence type="ECO:0000256" key="4">
    <source>
        <dbReference type="ARBA" id="ARBA00022729"/>
    </source>
</evidence>
<dbReference type="EMBL" id="BAAARW010000012">
    <property type="protein sequence ID" value="GAA2422472.1"/>
    <property type="molecule type" value="Genomic_DNA"/>
</dbReference>
<dbReference type="Proteomes" id="UP001501231">
    <property type="component" value="Unassembled WGS sequence"/>
</dbReference>
<feature type="domain" description="Peptidase M43 pregnancy-associated plasma-A" evidence="10">
    <location>
        <begin position="216"/>
        <end position="296"/>
    </location>
</feature>
<dbReference type="RefSeq" id="WP_344590294.1">
    <property type="nucleotide sequence ID" value="NZ_BAAARW010000012.1"/>
</dbReference>
<accession>A0ABN3J6K2</accession>
<keyword evidence="4" id="KW-0732">Signal</keyword>
<name>A0ABN3J6K2_9ACTN</name>
<dbReference type="PANTHER" id="PTHR47466">
    <property type="match status" value="1"/>
</dbReference>
<evidence type="ECO:0000259" key="10">
    <source>
        <dbReference type="Pfam" id="PF05572"/>
    </source>
</evidence>
<feature type="region of interest" description="Disordered" evidence="9">
    <location>
        <begin position="1"/>
        <end position="38"/>
    </location>
</feature>
<evidence type="ECO:0000256" key="8">
    <source>
        <dbReference type="ARBA" id="ARBA00023157"/>
    </source>
</evidence>
<feature type="region of interest" description="Disordered" evidence="9">
    <location>
        <begin position="303"/>
        <end position="325"/>
    </location>
</feature>
<evidence type="ECO:0000256" key="6">
    <source>
        <dbReference type="ARBA" id="ARBA00022833"/>
    </source>
</evidence>
<dbReference type="PANTHER" id="PTHR47466:SF1">
    <property type="entry name" value="METALLOPROTEASE MEP1 (AFU_ORTHOLOGUE AFUA_1G07730)-RELATED"/>
    <property type="match status" value="1"/>
</dbReference>
<evidence type="ECO:0000256" key="1">
    <source>
        <dbReference type="ARBA" id="ARBA00008721"/>
    </source>
</evidence>
<keyword evidence="6" id="KW-0862">Zinc</keyword>
<evidence type="ECO:0000256" key="9">
    <source>
        <dbReference type="SAM" id="MobiDB-lite"/>
    </source>
</evidence>
<evidence type="ECO:0000256" key="7">
    <source>
        <dbReference type="ARBA" id="ARBA00023049"/>
    </source>
</evidence>
<comment type="caution">
    <text evidence="11">The sequence shown here is derived from an EMBL/GenBank/DDBJ whole genome shotgun (WGS) entry which is preliminary data.</text>
</comment>
<evidence type="ECO:0000256" key="5">
    <source>
        <dbReference type="ARBA" id="ARBA00022801"/>
    </source>
</evidence>
<protein>
    <recommendedName>
        <fullName evidence="10">Peptidase M43 pregnancy-associated plasma-A domain-containing protein</fullName>
    </recommendedName>
</protein>
<evidence type="ECO:0000256" key="2">
    <source>
        <dbReference type="ARBA" id="ARBA00022670"/>
    </source>
</evidence>
<keyword evidence="8" id="KW-1015">Disulfide bond</keyword>
<organism evidence="11 12">
    <name type="scientific">Actinomadura vinacea</name>
    <dbReference type="NCBI Taxonomy" id="115336"/>
    <lineage>
        <taxon>Bacteria</taxon>
        <taxon>Bacillati</taxon>
        <taxon>Actinomycetota</taxon>
        <taxon>Actinomycetes</taxon>
        <taxon>Streptosporangiales</taxon>
        <taxon>Thermomonosporaceae</taxon>
        <taxon>Actinomadura</taxon>
    </lineage>
</organism>
<sequence length="325" mass="35507">MRDRGVAVRPQAVPAEERQCAGAAARTGVRGRHGRDAHELGRDQVMAMLDDLRRTLAHRYGTADETIAAGRATAGQGERRPAGRIVVPVWFHAISDGATGQVSRTRARKQVSTLNRAYGGEKGGADTGVTFRLAGHDVRSERRWFRAPERYERDMKRALRKGGAGTLNLYTAAVGSDVLGFSTFPQWLREDPMADGVVIDYRTLPGGSIRHYDRGFTAVHEIGHWLGLLHTFENGCAPPGDGVGDTPYEARPADGCPHARNTCRQQGRDPVRNFMNYGWDECMREFTKGQGLRIRASWAAYRSPGRRGANGPDEGGGARSVGGAR</sequence>
<keyword evidence="7" id="KW-0482">Metalloprotease</keyword>
<proteinExistence type="inferred from homology"/>
<comment type="similarity">
    <text evidence="1">Belongs to the peptidase M43B family.</text>
</comment>
<dbReference type="SUPFAM" id="SSF55486">
    <property type="entry name" value="Metalloproteases ('zincins'), catalytic domain"/>
    <property type="match status" value="1"/>
</dbReference>
<dbReference type="Gene3D" id="3.40.390.10">
    <property type="entry name" value="Collagenase (Catalytic Domain)"/>
    <property type="match status" value="1"/>
</dbReference>
<dbReference type="CDD" id="cd04275">
    <property type="entry name" value="ZnMc_pappalysin_like"/>
    <property type="match status" value="1"/>
</dbReference>
<dbReference type="InterPro" id="IPR008754">
    <property type="entry name" value="Peptidase_M43"/>
</dbReference>
<gene>
    <name evidence="11" type="ORF">GCM10010191_37820</name>
</gene>
<keyword evidence="12" id="KW-1185">Reference proteome</keyword>
<feature type="compositionally biased region" description="Gly residues" evidence="9">
    <location>
        <begin position="313"/>
        <end position="325"/>
    </location>
</feature>
<dbReference type="Pfam" id="PF05572">
    <property type="entry name" value="Peptidase_M43"/>
    <property type="match status" value="1"/>
</dbReference>
<keyword evidence="3" id="KW-0479">Metal-binding</keyword>
<dbReference type="InterPro" id="IPR024079">
    <property type="entry name" value="MetalloPept_cat_dom_sf"/>
</dbReference>
<evidence type="ECO:0000313" key="11">
    <source>
        <dbReference type="EMBL" id="GAA2422472.1"/>
    </source>
</evidence>
<keyword evidence="5" id="KW-0378">Hydrolase</keyword>
<reference evidence="11 12" key="1">
    <citation type="journal article" date="2019" name="Int. J. Syst. Evol. Microbiol.">
        <title>The Global Catalogue of Microorganisms (GCM) 10K type strain sequencing project: providing services to taxonomists for standard genome sequencing and annotation.</title>
        <authorList>
            <consortium name="The Broad Institute Genomics Platform"/>
            <consortium name="The Broad Institute Genome Sequencing Center for Infectious Disease"/>
            <person name="Wu L."/>
            <person name="Ma J."/>
        </authorList>
    </citation>
    <scope>NUCLEOTIDE SEQUENCE [LARGE SCALE GENOMIC DNA]</scope>
    <source>
        <strain evidence="11 12">JCM 3325</strain>
    </source>
</reference>